<evidence type="ECO:0000313" key="2">
    <source>
        <dbReference type="EMBL" id="VCX41168.1"/>
    </source>
</evidence>
<keyword evidence="3" id="KW-1185">Reference proteome</keyword>
<evidence type="ECO:0000313" key="3">
    <source>
        <dbReference type="Proteomes" id="UP000269945"/>
    </source>
</evidence>
<dbReference type="EMBL" id="CYRY02045655">
    <property type="protein sequence ID" value="VCX41168.1"/>
    <property type="molecule type" value="Genomic_DNA"/>
</dbReference>
<accession>A0A9X9MBA8</accession>
<dbReference type="Proteomes" id="UP000269945">
    <property type="component" value="Unassembled WGS sequence"/>
</dbReference>
<gene>
    <name evidence="2" type="ORF">BN2614_LOCUS1</name>
</gene>
<feature type="non-terminal residue" evidence="2">
    <location>
        <position position="78"/>
    </location>
</feature>
<dbReference type="AlphaFoldDB" id="A0A9X9MBA8"/>
<organism evidence="2 3">
    <name type="scientific">Gulo gulo</name>
    <name type="common">Wolverine</name>
    <name type="synonym">Gluton</name>
    <dbReference type="NCBI Taxonomy" id="48420"/>
    <lineage>
        <taxon>Eukaryota</taxon>
        <taxon>Metazoa</taxon>
        <taxon>Chordata</taxon>
        <taxon>Craniata</taxon>
        <taxon>Vertebrata</taxon>
        <taxon>Euteleostomi</taxon>
        <taxon>Mammalia</taxon>
        <taxon>Eutheria</taxon>
        <taxon>Laurasiatheria</taxon>
        <taxon>Carnivora</taxon>
        <taxon>Caniformia</taxon>
        <taxon>Musteloidea</taxon>
        <taxon>Mustelidae</taxon>
        <taxon>Guloninae</taxon>
        <taxon>Gulo</taxon>
    </lineage>
</organism>
<protein>
    <submittedName>
        <fullName evidence="2">Uncharacterized protein</fullName>
    </submittedName>
</protein>
<evidence type="ECO:0000256" key="1">
    <source>
        <dbReference type="SAM" id="MobiDB-lite"/>
    </source>
</evidence>
<reference evidence="2 3" key="1">
    <citation type="submission" date="2018-10" db="EMBL/GenBank/DDBJ databases">
        <authorList>
            <person name="Ekblom R."/>
            <person name="Jareborg N."/>
        </authorList>
    </citation>
    <scope>NUCLEOTIDE SEQUENCE [LARGE SCALE GENOMIC DNA]</scope>
    <source>
        <tissue evidence="2">Muscle</tissue>
    </source>
</reference>
<proteinExistence type="predicted"/>
<feature type="region of interest" description="Disordered" evidence="1">
    <location>
        <begin position="43"/>
        <end position="66"/>
    </location>
</feature>
<comment type="caution">
    <text evidence="2">The sequence shown here is derived from an EMBL/GenBank/DDBJ whole genome shotgun (WGS) entry which is preliminary data.</text>
</comment>
<sequence length="78" mass="8695">MYVVQSGLTAEKERKAHLLNTCAPPVSSPFPFQQRPLLTGVWESSSPASHQAPPRPTMLVPNRKGTRQHRVFTPAVYI</sequence>
<name>A0A9X9MBA8_GULGU</name>